<dbReference type="Pfam" id="PF09334">
    <property type="entry name" value="tRNA-synt_1g"/>
    <property type="match status" value="1"/>
</dbReference>
<gene>
    <name evidence="11" type="ORF">QYM36_012771</name>
</gene>
<dbReference type="PANTHER" id="PTHR43326:SF1">
    <property type="entry name" value="METHIONINE--TRNA LIGASE, MITOCHONDRIAL"/>
    <property type="match status" value="1"/>
</dbReference>
<sequence length="673" mass="76570">MFKKLVLIGGAAIYTGTVLWGVTKYRKAKTTLKGENNVLYIKNSKPRPVSEEFCHLLPTLYSEQECCIITTPIFYANGDPHIGHAYTSIMADVMARCQSLDDKTVLYVTGMDEHGLKIKQAATKNKRTVQAQCDYVSQQFCDIVKTSECSPTTFIRTTEERHCNVVQAIWTRLAKDGFIKKKIYSGYYSVSDEDVVNKRKTIVINGKRVTKDSRQPVETFQEENYVFSLLGVKNGESLKDLVIKWLKLKSPIKPEVLENQSSLSYCEQILRELQKNDLDEWSISRLRSNNGWGIQVPGDSTQTIHVWFDALCSYLTATGYLNEPHVWPPDIQVIGKDILKFHSILWPAILLALGLDLPKQIFVHGHWLVEDVNQNNPNKRKKWIKMSKSTGTAVTLQRSNTANDGHFLKMKGIAGVPDELSVTVCSSTLRYFLLRSREKNDNHFQYERLVDLHNTELVNKLCNLLSRCTSEKINPTEEFPKFSRKKLTEVGYLQKHLKELGVLKSVVAKKFAEFQYSKGIDAILCAITSADSIITSKKPWTLEATQREKIVSICLETCRIAAILLQPIIPNISSQILDILGIKEKKRKWRNAILQEEAPRRVLKKNKKPLLKRMKIQKGKEKGLANFEYAGKDLLQMDAFCFLVPSSQDLPVLGVVFDTFSFPQVSEESYGKT</sequence>
<comment type="caution">
    <text evidence="11">The sequence shown here is derived from an EMBL/GenBank/DDBJ whole genome shotgun (WGS) entry which is preliminary data.</text>
</comment>
<dbReference type="Proteomes" id="UP001187531">
    <property type="component" value="Unassembled WGS sequence"/>
</dbReference>
<dbReference type="SUPFAM" id="SSF47323">
    <property type="entry name" value="Anticodon-binding domain of a subclass of class I aminoacyl-tRNA synthetases"/>
    <property type="match status" value="1"/>
</dbReference>
<dbReference type="InterPro" id="IPR023457">
    <property type="entry name" value="Met-tRNA_synth_2"/>
</dbReference>
<evidence type="ECO:0000313" key="11">
    <source>
        <dbReference type="EMBL" id="KAK2711760.1"/>
    </source>
</evidence>
<dbReference type="PANTHER" id="PTHR43326">
    <property type="entry name" value="METHIONYL-TRNA SYNTHETASE"/>
    <property type="match status" value="1"/>
</dbReference>
<evidence type="ECO:0000259" key="10">
    <source>
        <dbReference type="Pfam" id="PF09334"/>
    </source>
</evidence>
<evidence type="ECO:0000256" key="1">
    <source>
        <dbReference type="ARBA" id="ARBA00012838"/>
    </source>
</evidence>
<keyword evidence="3 9" id="KW-0547">Nucleotide-binding</keyword>
<dbReference type="PRINTS" id="PR01041">
    <property type="entry name" value="TRNASYNTHMET"/>
</dbReference>
<dbReference type="InterPro" id="IPR009080">
    <property type="entry name" value="tRNAsynth_Ia_anticodon-bd"/>
</dbReference>
<dbReference type="InterPro" id="IPR014729">
    <property type="entry name" value="Rossmann-like_a/b/a_fold"/>
</dbReference>
<dbReference type="Gene3D" id="3.40.50.620">
    <property type="entry name" value="HUPs"/>
    <property type="match status" value="1"/>
</dbReference>
<reference evidence="11" key="1">
    <citation type="submission" date="2023-07" db="EMBL/GenBank/DDBJ databases">
        <title>Chromosome-level genome assembly of Artemia franciscana.</title>
        <authorList>
            <person name="Jo E."/>
        </authorList>
    </citation>
    <scope>NUCLEOTIDE SEQUENCE</scope>
    <source>
        <tissue evidence="11">Whole body</tissue>
    </source>
</reference>
<evidence type="ECO:0000256" key="5">
    <source>
        <dbReference type="ARBA" id="ARBA00022917"/>
    </source>
</evidence>
<dbReference type="GO" id="GO:0004825">
    <property type="term" value="F:methionine-tRNA ligase activity"/>
    <property type="evidence" value="ECO:0007669"/>
    <property type="project" value="UniProtKB-EC"/>
</dbReference>
<evidence type="ECO:0000256" key="2">
    <source>
        <dbReference type="ARBA" id="ARBA00022598"/>
    </source>
</evidence>
<keyword evidence="4 9" id="KW-0067">ATP-binding</keyword>
<dbReference type="Gene3D" id="1.10.730.10">
    <property type="entry name" value="Isoleucyl-tRNA Synthetase, Domain 1"/>
    <property type="match status" value="1"/>
</dbReference>
<organism evidence="11 12">
    <name type="scientific">Artemia franciscana</name>
    <name type="common">Brine shrimp</name>
    <name type="synonym">Artemia sanfranciscana</name>
    <dbReference type="NCBI Taxonomy" id="6661"/>
    <lineage>
        <taxon>Eukaryota</taxon>
        <taxon>Metazoa</taxon>
        <taxon>Ecdysozoa</taxon>
        <taxon>Arthropoda</taxon>
        <taxon>Crustacea</taxon>
        <taxon>Branchiopoda</taxon>
        <taxon>Anostraca</taxon>
        <taxon>Artemiidae</taxon>
        <taxon>Artemia</taxon>
    </lineage>
</organism>
<evidence type="ECO:0000256" key="7">
    <source>
        <dbReference type="ARBA" id="ARBA00026124"/>
    </source>
</evidence>
<evidence type="ECO:0000256" key="8">
    <source>
        <dbReference type="ARBA" id="ARBA00030331"/>
    </source>
</evidence>
<evidence type="ECO:0000313" key="12">
    <source>
        <dbReference type="Proteomes" id="UP001187531"/>
    </source>
</evidence>
<dbReference type="InterPro" id="IPR019825">
    <property type="entry name" value="Lectin_legB_Mn/Ca_BS"/>
</dbReference>
<dbReference type="SUPFAM" id="SSF52374">
    <property type="entry name" value="Nucleotidylyl transferase"/>
    <property type="match status" value="1"/>
</dbReference>
<comment type="similarity">
    <text evidence="9">Belongs to the class-I aminoacyl-tRNA synthetase family.</text>
</comment>
<dbReference type="InterPro" id="IPR033911">
    <property type="entry name" value="MetRS_core"/>
</dbReference>
<dbReference type="NCBIfam" id="TIGR00398">
    <property type="entry name" value="metG"/>
    <property type="match status" value="1"/>
</dbReference>
<evidence type="ECO:0000256" key="9">
    <source>
        <dbReference type="RuleBase" id="RU363039"/>
    </source>
</evidence>
<keyword evidence="2 9" id="KW-0436">Ligase</keyword>
<dbReference type="InterPro" id="IPR015413">
    <property type="entry name" value="Methionyl/Leucyl_tRNA_Synth"/>
</dbReference>
<keyword evidence="6 9" id="KW-0030">Aminoacyl-tRNA synthetase</keyword>
<evidence type="ECO:0000256" key="6">
    <source>
        <dbReference type="ARBA" id="ARBA00023146"/>
    </source>
</evidence>
<feature type="domain" description="Methionyl/Leucyl tRNA synthetase" evidence="10">
    <location>
        <begin position="68"/>
        <end position="468"/>
    </location>
</feature>
<keyword evidence="12" id="KW-1185">Reference proteome</keyword>
<keyword evidence="5 9" id="KW-0648">Protein biosynthesis</keyword>
<name>A0AA88HGS4_ARTSF</name>
<proteinExistence type="inferred from homology"/>
<dbReference type="PROSITE" id="PS00307">
    <property type="entry name" value="LECTIN_LEGUME_BETA"/>
    <property type="match status" value="1"/>
</dbReference>
<dbReference type="EC" id="6.1.1.10" evidence="1"/>
<evidence type="ECO:0000256" key="4">
    <source>
        <dbReference type="ARBA" id="ARBA00022840"/>
    </source>
</evidence>
<dbReference type="EMBL" id="JAVRJZ010000016">
    <property type="protein sequence ID" value="KAK2711760.1"/>
    <property type="molecule type" value="Genomic_DNA"/>
</dbReference>
<protein>
    <recommendedName>
        <fullName evidence="7">Methionine--tRNA ligase, mitochondrial</fullName>
        <ecNumber evidence="1">6.1.1.10</ecNumber>
    </recommendedName>
    <alternativeName>
        <fullName evidence="8">Mitochondrial methionyl-tRNA synthetase</fullName>
    </alternativeName>
</protein>
<dbReference type="GO" id="GO:0006431">
    <property type="term" value="P:methionyl-tRNA aminoacylation"/>
    <property type="evidence" value="ECO:0007669"/>
    <property type="project" value="InterPro"/>
</dbReference>
<dbReference type="InterPro" id="IPR014758">
    <property type="entry name" value="Met-tRNA_synth"/>
</dbReference>
<dbReference type="GO" id="GO:0005524">
    <property type="term" value="F:ATP binding"/>
    <property type="evidence" value="ECO:0007669"/>
    <property type="project" value="UniProtKB-KW"/>
</dbReference>
<dbReference type="AlphaFoldDB" id="A0AA88HGS4"/>
<dbReference type="Gene3D" id="2.170.220.10">
    <property type="match status" value="1"/>
</dbReference>
<accession>A0AA88HGS4</accession>
<evidence type="ECO:0000256" key="3">
    <source>
        <dbReference type="ARBA" id="ARBA00022741"/>
    </source>
</evidence>